<comment type="similarity">
    <text evidence="2 9">Belongs to the carbamate kinase family.</text>
</comment>
<evidence type="ECO:0000256" key="5">
    <source>
        <dbReference type="ARBA" id="ARBA00022679"/>
    </source>
</evidence>
<evidence type="ECO:0000256" key="2">
    <source>
        <dbReference type="ARBA" id="ARBA00011066"/>
    </source>
</evidence>
<organism evidence="11 12">
    <name type="scientific">Leuconostoc holzapfelii</name>
    <dbReference type="NCBI Taxonomy" id="434464"/>
    <lineage>
        <taxon>Bacteria</taxon>
        <taxon>Bacillati</taxon>
        <taxon>Bacillota</taxon>
        <taxon>Bacilli</taxon>
        <taxon>Lactobacillales</taxon>
        <taxon>Lactobacillaceae</taxon>
        <taxon>Leuconostoc</taxon>
    </lineage>
</organism>
<dbReference type="AlphaFoldDB" id="A0A846ZGZ1"/>
<comment type="pathway">
    <text evidence="1">Metabolic intermediate metabolism; carbamoyl phosphate degradation; CO(2) and NH(3) from carbamoyl phosphate: step 1/1.</text>
</comment>
<dbReference type="PIRSF" id="PIRSF000723">
    <property type="entry name" value="Carbamate_kin"/>
    <property type="match status" value="1"/>
</dbReference>
<accession>A0A846ZGZ1</accession>
<comment type="catalytic activity">
    <reaction evidence="7">
        <text>hydrogencarbonate + NH4(+) + ATP = carbamoyl phosphate + ADP + H2O + H(+)</text>
        <dbReference type="Rhea" id="RHEA:10152"/>
        <dbReference type="ChEBI" id="CHEBI:15377"/>
        <dbReference type="ChEBI" id="CHEBI:15378"/>
        <dbReference type="ChEBI" id="CHEBI:17544"/>
        <dbReference type="ChEBI" id="CHEBI:28938"/>
        <dbReference type="ChEBI" id="CHEBI:30616"/>
        <dbReference type="ChEBI" id="CHEBI:58228"/>
        <dbReference type="ChEBI" id="CHEBI:456216"/>
        <dbReference type="EC" id="2.7.2.2"/>
    </reaction>
</comment>
<keyword evidence="5 9" id="KW-0808">Transferase</keyword>
<dbReference type="RefSeq" id="WP_168676679.1">
    <property type="nucleotide sequence ID" value="NZ_BPKV01000005.1"/>
</dbReference>
<dbReference type="Gene3D" id="3.40.1160.10">
    <property type="entry name" value="Acetylglutamate kinase-like"/>
    <property type="match status" value="1"/>
</dbReference>
<evidence type="ECO:0000256" key="7">
    <source>
        <dbReference type="ARBA" id="ARBA00048467"/>
    </source>
</evidence>
<evidence type="ECO:0000256" key="3">
    <source>
        <dbReference type="ARBA" id="ARBA00013070"/>
    </source>
</evidence>
<dbReference type="InterPro" id="IPR003964">
    <property type="entry name" value="Carb_kinase"/>
</dbReference>
<dbReference type="EMBL" id="JAAXPO010000004">
    <property type="protein sequence ID" value="NKZ18470.1"/>
    <property type="molecule type" value="Genomic_DNA"/>
</dbReference>
<dbReference type="CDD" id="cd04235">
    <property type="entry name" value="AAK_CK"/>
    <property type="match status" value="1"/>
</dbReference>
<protein>
    <recommendedName>
        <fullName evidence="3 8">Carbamate kinase</fullName>
    </recommendedName>
</protein>
<comment type="caution">
    <text evidence="11">The sequence shown here is derived from an EMBL/GenBank/DDBJ whole genome shotgun (WGS) entry which is preliminary data.</text>
</comment>
<proteinExistence type="inferred from homology"/>
<dbReference type="InterPro" id="IPR001048">
    <property type="entry name" value="Asp/Glu/Uridylate_kinase"/>
</dbReference>
<keyword evidence="4" id="KW-0056">Arginine metabolism</keyword>
<dbReference type="FunFam" id="3.40.1160.10:FF:000007">
    <property type="entry name" value="Carbamate kinase"/>
    <property type="match status" value="1"/>
</dbReference>
<evidence type="ECO:0000256" key="4">
    <source>
        <dbReference type="ARBA" id="ARBA00022503"/>
    </source>
</evidence>
<dbReference type="InterPro" id="IPR036393">
    <property type="entry name" value="AceGlu_kinase-like_sf"/>
</dbReference>
<dbReference type="PRINTS" id="PR01469">
    <property type="entry name" value="CARBMTKINASE"/>
</dbReference>
<dbReference type="UniPathway" id="UPA00996">
    <property type="reaction ID" value="UER00366"/>
</dbReference>
<dbReference type="GO" id="GO:0019546">
    <property type="term" value="P:L-arginine deiminase pathway"/>
    <property type="evidence" value="ECO:0007669"/>
    <property type="project" value="TreeGrafter"/>
</dbReference>
<dbReference type="PANTHER" id="PTHR30409">
    <property type="entry name" value="CARBAMATE KINASE"/>
    <property type="match status" value="1"/>
</dbReference>
<dbReference type="GO" id="GO:0005829">
    <property type="term" value="C:cytosol"/>
    <property type="evidence" value="ECO:0007669"/>
    <property type="project" value="TreeGrafter"/>
</dbReference>
<dbReference type="GO" id="GO:0008804">
    <property type="term" value="F:carbamate kinase activity"/>
    <property type="evidence" value="ECO:0007669"/>
    <property type="project" value="UniProtKB-UniRule"/>
</dbReference>
<evidence type="ECO:0000256" key="9">
    <source>
        <dbReference type="PIRNR" id="PIRNR000723"/>
    </source>
</evidence>
<dbReference type="NCBIfam" id="TIGR00746">
    <property type="entry name" value="arcC"/>
    <property type="match status" value="1"/>
</dbReference>
<evidence type="ECO:0000259" key="10">
    <source>
        <dbReference type="Pfam" id="PF00696"/>
    </source>
</evidence>
<dbReference type="SUPFAM" id="SSF53633">
    <property type="entry name" value="Carbamate kinase-like"/>
    <property type="match status" value="1"/>
</dbReference>
<dbReference type="NCBIfam" id="NF009007">
    <property type="entry name" value="PRK12352.1"/>
    <property type="match status" value="1"/>
</dbReference>
<evidence type="ECO:0000256" key="8">
    <source>
        <dbReference type="NCBIfam" id="TIGR00746"/>
    </source>
</evidence>
<keyword evidence="6 9" id="KW-0418">Kinase</keyword>
<feature type="domain" description="Aspartate/glutamate/uridylate kinase" evidence="10">
    <location>
        <begin position="4"/>
        <end position="290"/>
    </location>
</feature>
<dbReference type="Pfam" id="PF00696">
    <property type="entry name" value="AA_kinase"/>
    <property type="match status" value="1"/>
</dbReference>
<sequence length="311" mass="33482">MSSRVIFALGGNAILTKDASAQAQQNAIKTTAEKLANYIKVNPETQVVITHGNGPQVGNLLLQEALGSSEDNPAMPLDAVGAMTQGQIGLWMDNALNAALPDKKIATIITRTIVDKKDQAFKNPTKPIGMFYTKEELGNLRKEHPNWIIKEDAGRGYRRVVPSPKPISILETESIKSLVDSGTVLVAGGGGGIPVVQNGEQYSGVEAVIDKDFTAAKLAEVIDADELVILTAVDMAYINYGTPAEQPLHELTVETAQKYVDENEFAEGSMKPKILALMSFVEKTGKKAIMTSLDNISDYKKNGRATIICPN</sequence>
<name>A0A846ZGZ1_9LACO</name>
<reference evidence="11 12" key="1">
    <citation type="submission" date="2020-04" db="EMBL/GenBank/DDBJ databases">
        <title>MicrobeNet Type strains.</title>
        <authorList>
            <person name="Nicholson A.C."/>
        </authorList>
    </citation>
    <scope>NUCLEOTIDE SEQUENCE [LARGE SCALE GENOMIC DNA]</scope>
    <source>
        <strain evidence="11 12">CCUG 54536</strain>
    </source>
</reference>
<evidence type="ECO:0000313" key="12">
    <source>
        <dbReference type="Proteomes" id="UP000590460"/>
    </source>
</evidence>
<gene>
    <name evidence="11" type="primary">arcC</name>
    <name evidence="11" type="ORF">HF966_04700</name>
</gene>
<evidence type="ECO:0000256" key="1">
    <source>
        <dbReference type="ARBA" id="ARBA00005118"/>
    </source>
</evidence>
<dbReference type="PANTHER" id="PTHR30409:SF1">
    <property type="entry name" value="CARBAMATE KINASE-RELATED"/>
    <property type="match status" value="1"/>
</dbReference>
<dbReference type="Proteomes" id="UP000590460">
    <property type="component" value="Unassembled WGS sequence"/>
</dbReference>
<evidence type="ECO:0000313" key="11">
    <source>
        <dbReference type="EMBL" id="NKZ18470.1"/>
    </source>
</evidence>
<evidence type="ECO:0000256" key="6">
    <source>
        <dbReference type="ARBA" id="ARBA00022777"/>
    </source>
</evidence>